<evidence type="ECO:0000256" key="4">
    <source>
        <dbReference type="SAM" id="SignalP"/>
    </source>
</evidence>
<name>A0A150X4J9_9BACT</name>
<dbReference type="SUPFAM" id="SSF51658">
    <property type="entry name" value="Xylose isomerase-like"/>
    <property type="match status" value="1"/>
</dbReference>
<comment type="caution">
    <text evidence="6">The sequence shown here is derived from an EMBL/GenBank/DDBJ whole genome shotgun (WGS) entry which is preliminary data.</text>
</comment>
<dbReference type="PANTHER" id="PTHR43489">
    <property type="entry name" value="ISOMERASE"/>
    <property type="match status" value="1"/>
</dbReference>
<keyword evidence="1 2" id="KW-0413">Isomerase</keyword>
<evidence type="ECO:0000259" key="5">
    <source>
        <dbReference type="Pfam" id="PF01261"/>
    </source>
</evidence>
<dbReference type="PIRSF" id="PIRSF006241">
    <property type="entry name" value="HyI"/>
    <property type="match status" value="1"/>
</dbReference>
<feature type="chain" id="PRO_5007574093" evidence="4">
    <location>
        <begin position="26"/>
        <end position="301"/>
    </location>
</feature>
<feature type="signal peptide" evidence="4">
    <location>
        <begin position="1"/>
        <end position="25"/>
    </location>
</feature>
<dbReference type="InterPro" id="IPR026040">
    <property type="entry name" value="HyI-like"/>
</dbReference>
<comment type="similarity">
    <text evidence="2">Belongs to the hyi family.</text>
</comment>
<sequence length="301" mass="33560">MNRRNFMGKSLAAGALSAIPFSASANNSSENTFQLNYAPHFGMFSQSAPGSILNELDFMAEQGFKALEDNEMKARPIEEQKQIASRMEKHGMSMGVFVAHTIHWFRPNLTSGDQDKRNEFLQEIRESVEVAKRVNAKWMTVVPGFVDMRKDMGYQTANLVESLKQACAILEPHGLVIVLEPLNKRDHPGQFLSGTAQAYEICKAVDSPSCKILYDVYHQQITEGNLIPNIDAAWDEIGYFQVGDNPGRKEPTTGEINYLNVFKHIHNKGFRGIVGMEHGNSQSGKAGELAVIEAYRKSDGF</sequence>
<evidence type="ECO:0000256" key="3">
    <source>
        <dbReference type="PIRSR" id="PIRSR006241-50"/>
    </source>
</evidence>
<gene>
    <name evidence="6" type="ORF">AWW68_13135</name>
</gene>
<evidence type="ECO:0000313" key="7">
    <source>
        <dbReference type="Proteomes" id="UP000075606"/>
    </source>
</evidence>
<dbReference type="Proteomes" id="UP000075606">
    <property type="component" value="Unassembled WGS sequence"/>
</dbReference>
<protein>
    <submittedName>
        <fullName evidence="6">Xylose isomerase</fullName>
    </submittedName>
</protein>
<proteinExistence type="inferred from homology"/>
<feature type="active site" description="Proton donor/acceptor" evidence="3">
    <location>
        <position position="277"/>
    </location>
</feature>
<dbReference type="Pfam" id="PF01261">
    <property type="entry name" value="AP_endonuc_2"/>
    <property type="match status" value="1"/>
</dbReference>
<dbReference type="InterPro" id="IPR036237">
    <property type="entry name" value="Xyl_isomerase-like_sf"/>
</dbReference>
<dbReference type="EMBL" id="LRPC01000028">
    <property type="protein sequence ID" value="KYG73627.1"/>
    <property type="molecule type" value="Genomic_DNA"/>
</dbReference>
<dbReference type="STRING" id="333140.AWW68_13135"/>
<feature type="domain" description="Xylose isomerase-like TIM barrel" evidence="5">
    <location>
        <begin position="57"/>
        <end position="285"/>
    </location>
</feature>
<dbReference type="OrthoDB" id="9786584at2"/>
<feature type="active site" description="Proton donor/acceptor" evidence="3">
    <location>
        <position position="180"/>
    </location>
</feature>
<evidence type="ECO:0000256" key="2">
    <source>
        <dbReference type="PIRNR" id="PIRNR006241"/>
    </source>
</evidence>
<keyword evidence="4" id="KW-0732">Signal</keyword>
<dbReference type="Gene3D" id="3.20.20.150">
    <property type="entry name" value="Divalent-metal-dependent TIM barrel enzymes"/>
    <property type="match status" value="1"/>
</dbReference>
<evidence type="ECO:0000313" key="6">
    <source>
        <dbReference type="EMBL" id="KYG73627.1"/>
    </source>
</evidence>
<accession>A0A150X4J9</accession>
<organism evidence="6 7">
    <name type="scientific">Roseivirga spongicola</name>
    <dbReference type="NCBI Taxonomy" id="333140"/>
    <lineage>
        <taxon>Bacteria</taxon>
        <taxon>Pseudomonadati</taxon>
        <taxon>Bacteroidota</taxon>
        <taxon>Cytophagia</taxon>
        <taxon>Cytophagales</taxon>
        <taxon>Roseivirgaceae</taxon>
        <taxon>Roseivirga</taxon>
    </lineage>
</organism>
<evidence type="ECO:0000256" key="1">
    <source>
        <dbReference type="ARBA" id="ARBA00023235"/>
    </source>
</evidence>
<dbReference type="GO" id="GO:0016853">
    <property type="term" value="F:isomerase activity"/>
    <property type="evidence" value="ECO:0007669"/>
    <property type="project" value="UniProtKB-KW"/>
</dbReference>
<dbReference type="AlphaFoldDB" id="A0A150X4J9"/>
<keyword evidence="7" id="KW-1185">Reference proteome</keyword>
<dbReference type="InterPro" id="IPR013022">
    <property type="entry name" value="Xyl_isomerase-like_TIM-brl"/>
</dbReference>
<dbReference type="InterPro" id="IPR050417">
    <property type="entry name" value="Sugar_Epim/Isomerase"/>
</dbReference>
<reference evidence="6 7" key="1">
    <citation type="submission" date="2016-01" db="EMBL/GenBank/DDBJ databases">
        <title>Genome sequencing of Roseivirga spongicola UST030701-084.</title>
        <authorList>
            <person name="Selvaratnam C."/>
            <person name="Thevarajoo S."/>
            <person name="Goh K.M."/>
            <person name="Ee R."/>
            <person name="Chan K.-G."/>
            <person name="Chong C.S."/>
        </authorList>
    </citation>
    <scope>NUCLEOTIDE SEQUENCE [LARGE SCALE GENOMIC DNA]</scope>
    <source>
        <strain evidence="6 7">UST030701-084</strain>
    </source>
</reference>
<dbReference type="RefSeq" id="WP_068222178.1">
    <property type="nucleotide sequence ID" value="NZ_CP139724.1"/>
</dbReference>